<evidence type="ECO:0000313" key="9">
    <source>
        <dbReference type="Proteomes" id="UP000741863"/>
    </source>
</evidence>
<reference evidence="8 9" key="1">
    <citation type="submission" date="2021-01" db="EMBL/GenBank/DDBJ databases">
        <title>Genomic Encyclopedia of Type Strains, Phase IV (KMG-IV): sequencing the most valuable type-strain genomes for metagenomic binning, comparative biology and taxonomic classification.</title>
        <authorList>
            <person name="Goeker M."/>
        </authorList>
    </citation>
    <scope>NUCLEOTIDE SEQUENCE [LARGE SCALE GENOMIC DNA]</scope>
    <source>
        <strain evidence="8 9">DSM 25540</strain>
    </source>
</reference>
<name>A0ABS2PD38_9BACL</name>
<evidence type="ECO:0000256" key="4">
    <source>
        <dbReference type="ARBA" id="ARBA00022989"/>
    </source>
</evidence>
<feature type="transmembrane region" description="Helical" evidence="6">
    <location>
        <begin position="36"/>
        <end position="66"/>
    </location>
</feature>
<proteinExistence type="inferred from homology"/>
<keyword evidence="3 6" id="KW-0812">Transmembrane</keyword>
<comment type="subcellular location">
    <subcellularLocation>
        <location evidence="1 6">Cell membrane</location>
        <topology evidence="1 6">Multi-pass membrane protein</topology>
    </subcellularLocation>
</comment>
<gene>
    <name evidence="8" type="ORF">JOD17_002417</name>
</gene>
<evidence type="ECO:0000256" key="6">
    <source>
        <dbReference type="RuleBase" id="RU366058"/>
    </source>
</evidence>
<evidence type="ECO:0000313" key="8">
    <source>
        <dbReference type="EMBL" id="MBM7633323.1"/>
    </source>
</evidence>
<accession>A0ABS2PD38</accession>
<keyword evidence="5 6" id="KW-0472">Membrane</keyword>
<protein>
    <recommendedName>
        <fullName evidence="6">TVP38/TMEM64 family membrane protein</fullName>
    </recommendedName>
</protein>
<keyword evidence="2 6" id="KW-1003">Cell membrane</keyword>
<feature type="transmembrane region" description="Helical" evidence="6">
    <location>
        <begin position="73"/>
        <end position="94"/>
    </location>
</feature>
<sequence length="208" mass="23038">MLRKILVFIVLLTLFLVALLYGESFAAWLDAGGTESILLTALIATLLSLFPVIPYPIIGGILGAIYGPYLGSLVTWIGSSLASIVMFVFIRYGYQDLGQRILNRYTTLSKLNLLFERNAFMTIFLTRLIPIVPSIIVNVYSALSRVGFLTYTIASSIGKIPSMILFATVGSTIVTNPIGLIYVAIFYGLFLLLVYAGYRFFVRYTLKT</sequence>
<feature type="transmembrane region" description="Helical" evidence="6">
    <location>
        <begin position="148"/>
        <end position="174"/>
    </location>
</feature>
<dbReference type="PANTHER" id="PTHR12677">
    <property type="entry name" value="GOLGI APPARATUS MEMBRANE PROTEIN TVP38-RELATED"/>
    <property type="match status" value="1"/>
</dbReference>
<dbReference type="PANTHER" id="PTHR12677:SF59">
    <property type="entry name" value="GOLGI APPARATUS MEMBRANE PROTEIN TVP38-RELATED"/>
    <property type="match status" value="1"/>
</dbReference>
<dbReference type="Pfam" id="PF09335">
    <property type="entry name" value="VTT_dom"/>
    <property type="match status" value="1"/>
</dbReference>
<evidence type="ECO:0000256" key="2">
    <source>
        <dbReference type="ARBA" id="ARBA00022475"/>
    </source>
</evidence>
<dbReference type="EMBL" id="JAFBEC010000006">
    <property type="protein sequence ID" value="MBM7633323.1"/>
    <property type="molecule type" value="Genomic_DNA"/>
</dbReference>
<comment type="similarity">
    <text evidence="6">Belongs to the TVP38/TMEM64 family.</text>
</comment>
<feature type="transmembrane region" description="Helical" evidence="6">
    <location>
        <begin position="180"/>
        <end position="202"/>
    </location>
</feature>
<evidence type="ECO:0000256" key="5">
    <source>
        <dbReference type="ARBA" id="ARBA00023136"/>
    </source>
</evidence>
<feature type="transmembrane region" description="Helical" evidence="6">
    <location>
        <begin position="119"/>
        <end position="141"/>
    </location>
</feature>
<evidence type="ECO:0000259" key="7">
    <source>
        <dbReference type="Pfam" id="PF09335"/>
    </source>
</evidence>
<dbReference type="InterPro" id="IPR032816">
    <property type="entry name" value="VTT_dom"/>
</dbReference>
<evidence type="ECO:0000256" key="1">
    <source>
        <dbReference type="ARBA" id="ARBA00004651"/>
    </source>
</evidence>
<dbReference type="InterPro" id="IPR015414">
    <property type="entry name" value="TMEM64"/>
</dbReference>
<feature type="domain" description="VTT" evidence="7">
    <location>
        <begin position="53"/>
        <end position="171"/>
    </location>
</feature>
<organism evidence="8 9">
    <name type="scientific">Geomicrobium sediminis</name>
    <dbReference type="NCBI Taxonomy" id="1347788"/>
    <lineage>
        <taxon>Bacteria</taxon>
        <taxon>Bacillati</taxon>
        <taxon>Bacillota</taxon>
        <taxon>Bacilli</taxon>
        <taxon>Bacillales</taxon>
        <taxon>Geomicrobium</taxon>
    </lineage>
</organism>
<keyword evidence="9" id="KW-1185">Reference proteome</keyword>
<comment type="caution">
    <text evidence="8">The sequence shown here is derived from an EMBL/GenBank/DDBJ whole genome shotgun (WGS) entry which is preliminary data.</text>
</comment>
<keyword evidence="4 6" id="KW-1133">Transmembrane helix</keyword>
<dbReference type="Proteomes" id="UP000741863">
    <property type="component" value="Unassembled WGS sequence"/>
</dbReference>
<dbReference type="RefSeq" id="WP_204697941.1">
    <property type="nucleotide sequence ID" value="NZ_JAFBEC010000006.1"/>
</dbReference>
<evidence type="ECO:0000256" key="3">
    <source>
        <dbReference type="ARBA" id="ARBA00022692"/>
    </source>
</evidence>